<dbReference type="EC" id="3.1.1.31" evidence="5 7"/>
<dbReference type="GO" id="GO:0005975">
    <property type="term" value="P:carbohydrate metabolic process"/>
    <property type="evidence" value="ECO:0007669"/>
    <property type="project" value="UniProtKB-UniRule"/>
</dbReference>
<comment type="caution">
    <text evidence="10">The sequence shown here is derived from an EMBL/GenBank/DDBJ whole genome shotgun (WGS) entry which is preliminary data.</text>
</comment>
<evidence type="ECO:0000313" key="11">
    <source>
        <dbReference type="Proteomes" id="UP000220102"/>
    </source>
</evidence>
<dbReference type="OrthoDB" id="9810967at2"/>
<dbReference type="InterPro" id="IPR039104">
    <property type="entry name" value="6PGL"/>
</dbReference>
<dbReference type="UniPathway" id="UPA00115">
    <property type="reaction ID" value="UER00409"/>
</dbReference>
<dbReference type="Proteomes" id="UP000220102">
    <property type="component" value="Unassembled WGS sequence"/>
</dbReference>
<dbReference type="Gene3D" id="3.40.50.1360">
    <property type="match status" value="1"/>
</dbReference>
<evidence type="ECO:0000256" key="7">
    <source>
        <dbReference type="RuleBase" id="RU365095"/>
    </source>
</evidence>
<evidence type="ECO:0000256" key="1">
    <source>
        <dbReference type="ARBA" id="ARBA00000832"/>
    </source>
</evidence>
<evidence type="ECO:0000313" key="10">
    <source>
        <dbReference type="EMBL" id="PEN13712.1"/>
    </source>
</evidence>
<dbReference type="CDD" id="cd01400">
    <property type="entry name" value="6PGL"/>
    <property type="match status" value="1"/>
</dbReference>
<dbReference type="NCBIfam" id="TIGR01198">
    <property type="entry name" value="pgl"/>
    <property type="match status" value="1"/>
</dbReference>
<name>A0A2A8CYB6_9BACT</name>
<comment type="catalytic activity">
    <reaction evidence="1 7">
        <text>6-phospho-D-glucono-1,5-lactone + H2O = 6-phospho-D-gluconate + H(+)</text>
        <dbReference type="Rhea" id="RHEA:12556"/>
        <dbReference type="ChEBI" id="CHEBI:15377"/>
        <dbReference type="ChEBI" id="CHEBI:15378"/>
        <dbReference type="ChEBI" id="CHEBI:57955"/>
        <dbReference type="ChEBI" id="CHEBI:58759"/>
        <dbReference type="EC" id="3.1.1.31"/>
    </reaction>
</comment>
<dbReference type="InterPro" id="IPR037171">
    <property type="entry name" value="NagB/RpiA_transferase-like"/>
</dbReference>
<comment type="similarity">
    <text evidence="4 7">Belongs to the glucosamine/galactosamine-6-phosphate isomerase family. 6-phosphogluconolactonase subfamily.</text>
</comment>
<feature type="region of interest" description="Disordered" evidence="8">
    <location>
        <begin position="232"/>
        <end position="251"/>
    </location>
</feature>
<protein>
    <recommendedName>
        <fullName evidence="6 7">6-phosphogluconolactonase</fullName>
        <shortName evidence="7">6PGL</shortName>
        <ecNumber evidence="5 7">3.1.1.31</ecNumber>
    </recommendedName>
</protein>
<evidence type="ECO:0000256" key="5">
    <source>
        <dbReference type="ARBA" id="ARBA00013198"/>
    </source>
</evidence>
<sequence length="251" mass="27181">MSDVHVFPTLDALSRAAAQHIAAHVQTVLLDQDVYALALAGGSTPERTYELLASGFPRIPWERVHLFWGDERFVPSSSPQSNERMARRRLLSSIDVPSSNVHPIPTDAGSPAAAARRYEQEINSVLSGRDHTFDLAVLGIGSDGHTASLFPDDPMAVTDHPDDRLVRAVQAPDTYDVRDRITCTLKAFNSSSEAVFLASGEGKQSAVQRAQAGDPALPASHISPRGRLTWFLDPDAAAKPPTTRSETYNSS</sequence>
<accession>A0A2A8CYB6</accession>
<dbReference type="GO" id="GO:0006098">
    <property type="term" value="P:pentose-phosphate shunt"/>
    <property type="evidence" value="ECO:0007669"/>
    <property type="project" value="UniProtKB-UniPathway"/>
</dbReference>
<feature type="domain" description="Glucosamine/galactosamine-6-phosphate isomerase" evidence="9">
    <location>
        <begin position="9"/>
        <end position="230"/>
    </location>
</feature>
<dbReference type="Pfam" id="PF01182">
    <property type="entry name" value="Glucosamine_iso"/>
    <property type="match status" value="1"/>
</dbReference>
<dbReference type="PANTHER" id="PTHR11054:SF0">
    <property type="entry name" value="6-PHOSPHOGLUCONOLACTONASE"/>
    <property type="match status" value="1"/>
</dbReference>
<gene>
    <name evidence="7 10" type="primary">pgl</name>
    <name evidence="10" type="ORF">CRI94_06455</name>
</gene>
<feature type="compositionally biased region" description="Polar residues" evidence="8">
    <location>
        <begin position="242"/>
        <end position="251"/>
    </location>
</feature>
<evidence type="ECO:0000256" key="3">
    <source>
        <dbReference type="ARBA" id="ARBA00004961"/>
    </source>
</evidence>
<evidence type="ECO:0000259" key="9">
    <source>
        <dbReference type="Pfam" id="PF01182"/>
    </source>
</evidence>
<evidence type="ECO:0000256" key="2">
    <source>
        <dbReference type="ARBA" id="ARBA00002681"/>
    </source>
</evidence>
<dbReference type="PANTHER" id="PTHR11054">
    <property type="entry name" value="6-PHOSPHOGLUCONOLACTONASE"/>
    <property type="match status" value="1"/>
</dbReference>
<dbReference type="InterPro" id="IPR006148">
    <property type="entry name" value="Glc/Gal-6P_isomerase"/>
</dbReference>
<evidence type="ECO:0000256" key="6">
    <source>
        <dbReference type="ARBA" id="ARBA00020337"/>
    </source>
</evidence>
<organism evidence="10 11">
    <name type="scientific">Longibacter salinarum</name>
    <dbReference type="NCBI Taxonomy" id="1850348"/>
    <lineage>
        <taxon>Bacteria</taxon>
        <taxon>Pseudomonadati</taxon>
        <taxon>Rhodothermota</taxon>
        <taxon>Rhodothermia</taxon>
        <taxon>Rhodothermales</taxon>
        <taxon>Salisaetaceae</taxon>
        <taxon>Longibacter</taxon>
    </lineage>
</organism>
<dbReference type="InterPro" id="IPR005900">
    <property type="entry name" value="6-phosphogluconolactonase_DevB"/>
</dbReference>
<reference evidence="10 11" key="1">
    <citation type="submission" date="2017-10" db="EMBL/GenBank/DDBJ databases">
        <title>Draft genome of Longibacter Salinarum.</title>
        <authorList>
            <person name="Goh K.M."/>
            <person name="Shamsir M.S."/>
            <person name="Lim S.W."/>
        </authorList>
    </citation>
    <scope>NUCLEOTIDE SEQUENCE [LARGE SCALE GENOMIC DNA]</scope>
    <source>
        <strain evidence="10 11">KCTC 52045</strain>
    </source>
</reference>
<keyword evidence="11" id="KW-1185">Reference proteome</keyword>
<dbReference type="AlphaFoldDB" id="A0A2A8CYB6"/>
<dbReference type="RefSeq" id="WP_098074875.1">
    <property type="nucleotide sequence ID" value="NZ_PDEQ01000003.1"/>
</dbReference>
<dbReference type="GO" id="GO:0017057">
    <property type="term" value="F:6-phosphogluconolactonase activity"/>
    <property type="evidence" value="ECO:0007669"/>
    <property type="project" value="UniProtKB-UniRule"/>
</dbReference>
<dbReference type="EMBL" id="PDEQ01000003">
    <property type="protein sequence ID" value="PEN13712.1"/>
    <property type="molecule type" value="Genomic_DNA"/>
</dbReference>
<evidence type="ECO:0000256" key="8">
    <source>
        <dbReference type="SAM" id="MobiDB-lite"/>
    </source>
</evidence>
<keyword evidence="7" id="KW-0378">Hydrolase</keyword>
<comment type="pathway">
    <text evidence="3 7">Carbohydrate degradation; pentose phosphate pathway; D-ribulose 5-phosphate from D-glucose 6-phosphate (oxidative stage): step 2/3.</text>
</comment>
<comment type="function">
    <text evidence="2 7">Hydrolysis of 6-phosphogluconolactone to 6-phosphogluconate.</text>
</comment>
<proteinExistence type="inferred from homology"/>
<evidence type="ECO:0000256" key="4">
    <source>
        <dbReference type="ARBA" id="ARBA00010662"/>
    </source>
</evidence>
<dbReference type="SUPFAM" id="SSF100950">
    <property type="entry name" value="NagB/RpiA/CoA transferase-like"/>
    <property type="match status" value="1"/>
</dbReference>